<feature type="region of interest" description="Disordered" evidence="1">
    <location>
        <begin position="58"/>
        <end position="82"/>
    </location>
</feature>
<dbReference type="Proteomes" id="UP000095280">
    <property type="component" value="Unplaced"/>
</dbReference>
<dbReference type="AlphaFoldDB" id="A0A1I8G0H2"/>
<reference evidence="3" key="1">
    <citation type="submission" date="2016-11" db="UniProtKB">
        <authorList>
            <consortium name="WormBaseParasite"/>
        </authorList>
    </citation>
    <scope>IDENTIFICATION</scope>
</reference>
<evidence type="ECO:0000313" key="3">
    <source>
        <dbReference type="WBParaSite" id="maker-uti_cns_0000518-snap-gene-1.15-mRNA-1"/>
    </source>
</evidence>
<proteinExistence type="predicted"/>
<organism evidence="2 3">
    <name type="scientific">Macrostomum lignano</name>
    <dbReference type="NCBI Taxonomy" id="282301"/>
    <lineage>
        <taxon>Eukaryota</taxon>
        <taxon>Metazoa</taxon>
        <taxon>Spiralia</taxon>
        <taxon>Lophotrochozoa</taxon>
        <taxon>Platyhelminthes</taxon>
        <taxon>Rhabditophora</taxon>
        <taxon>Macrostomorpha</taxon>
        <taxon>Macrostomida</taxon>
        <taxon>Macrostomidae</taxon>
        <taxon>Macrostomum</taxon>
    </lineage>
</organism>
<evidence type="ECO:0000256" key="1">
    <source>
        <dbReference type="SAM" id="MobiDB-lite"/>
    </source>
</evidence>
<keyword evidence="2" id="KW-1185">Reference proteome</keyword>
<protein>
    <submittedName>
        <fullName evidence="3">TLDc domain-containing protein</fullName>
    </submittedName>
</protein>
<dbReference type="WBParaSite" id="maker-uti_cns_0000518-snap-gene-1.15-mRNA-1">
    <property type="protein sequence ID" value="maker-uti_cns_0000518-snap-gene-1.15-mRNA-1"/>
    <property type="gene ID" value="maker-uti_cns_0000518-snap-gene-1.15"/>
</dbReference>
<sequence length="107" mass="10877">ALGDAYGQAVLDSPCCSVAAAVDISEDYSFGGASGSGGDRMGGSGSCRKKSSLFMLDLRKQSGRGQSGSSGRPSSDHPRLHVWNTFSASPAPMQFAKSVGGAGNFLN</sequence>
<accession>A0A1I8G0H2</accession>
<name>A0A1I8G0H2_9PLAT</name>
<feature type="compositionally biased region" description="Low complexity" evidence="1">
    <location>
        <begin position="63"/>
        <end position="73"/>
    </location>
</feature>
<evidence type="ECO:0000313" key="2">
    <source>
        <dbReference type="Proteomes" id="UP000095280"/>
    </source>
</evidence>